<keyword evidence="1" id="KW-1133">Transmembrane helix</keyword>
<evidence type="ECO:0000256" key="1">
    <source>
        <dbReference type="SAM" id="Phobius"/>
    </source>
</evidence>
<feature type="transmembrane region" description="Helical" evidence="1">
    <location>
        <begin position="40"/>
        <end position="66"/>
    </location>
</feature>
<reference evidence="2" key="1">
    <citation type="submission" date="2022-10" db="EMBL/GenBank/DDBJ databases">
        <title>Culturing micro-colonial fungi from biological soil crusts in the Mojave desert and describing Neophaeococcomyces mojavensis, and introducing the new genera and species Taxawa tesnikishii.</title>
        <authorList>
            <person name="Kurbessoian T."/>
            <person name="Stajich J.E."/>
        </authorList>
    </citation>
    <scope>NUCLEOTIDE SEQUENCE</scope>
    <source>
        <strain evidence="2">TK_35</strain>
    </source>
</reference>
<keyword evidence="3" id="KW-1185">Reference proteome</keyword>
<feature type="transmembrane region" description="Helical" evidence="1">
    <location>
        <begin position="652"/>
        <end position="675"/>
    </location>
</feature>
<feature type="transmembrane region" description="Helical" evidence="1">
    <location>
        <begin position="6"/>
        <end position="28"/>
    </location>
</feature>
<organism evidence="2 3">
    <name type="scientific">Knufia peltigerae</name>
    <dbReference type="NCBI Taxonomy" id="1002370"/>
    <lineage>
        <taxon>Eukaryota</taxon>
        <taxon>Fungi</taxon>
        <taxon>Dikarya</taxon>
        <taxon>Ascomycota</taxon>
        <taxon>Pezizomycotina</taxon>
        <taxon>Eurotiomycetes</taxon>
        <taxon>Chaetothyriomycetidae</taxon>
        <taxon>Chaetothyriales</taxon>
        <taxon>Trichomeriaceae</taxon>
        <taxon>Knufia</taxon>
    </lineage>
</organism>
<gene>
    <name evidence="2" type="ORF">H2204_012270</name>
</gene>
<accession>A0AA38XSN0</accession>
<keyword evidence="1" id="KW-0812">Transmembrane</keyword>
<comment type="caution">
    <text evidence="2">The sequence shown here is derived from an EMBL/GenBank/DDBJ whole genome shotgun (WGS) entry which is preliminary data.</text>
</comment>
<proteinExistence type="predicted"/>
<dbReference type="Proteomes" id="UP001172681">
    <property type="component" value="Unassembled WGS sequence"/>
</dbReference>
<evidence type="ECO:0000313" key="3">
    <source>
        <dbReference type="Proteomes" id="UP001172681"/>
    </source>
</evidence>
<keyword evidence="1" id="KW-0472">Membrane</keyword>
<protein>
    <submittedName>
        <fullName evidence="2">Uncharacterized protein</fullName>
    </submittedName>
</protein>
<name>A0AA38XSN0_9EURO</name>
<dbReference type="EMBL" id="JAPDRN010000123">
    <property type="protein sequence ID" value="KAJ9620423.1"/>
    <property type="molecule type" value="Genomic_DNA"/>
</dbReference>
<sequence>MRLSVGQVAGVINVGVVFCSWWPTILKTDGAATSKVSKRVVVISTLSTIGLLLLATAAVVTPLGLYSRITATSIQSDAFASAQDTSPFGQATLSRDDYNTSRMCGWWTWMSCPGQNHGFYMTQNISGSYINWDSDDAYISSVVPNNLSAIFSSGRNGDRSTVATPFDLEYRSYTLASDEKKQNSVLLNSTAVEPRIDLYEKRCVGDMQYGDMLVLANDLVVRDGIVADMINGGLGFRNHTIPLDAHSGAEWSENLLWLEPESVCVSNNLSVEFKIPSQGGSLSDEVYLVDQGGIVHMQVGYPYIDLNQTQLVPQLYGRAHKGAVLTNFNLGAQLNVSEAHPSFVGRRFLLPSAYYQPGVVSTGTFDSGIPGTLMDTDPRQNSSLIENIGLTTQGYGGQDHANISHIANQGGAVLGAFYNTDATNSGGRFDPGTNYSAPMYSCSTSIRAFIMNVTFFTNGTSLDDLKVQAAKPQTYETNVTTPLWAIEKTEGWNLSDIQPIWGLVGDEHEHDPALWTMRRDHIYLPAGSAALQVSGLLSSDSLGCAAPINVLAMLYNVFGDLNTQVPDFSGSFSLPLKRKWQELSKTEKGIEKMLGLIWTDITANYITSSRNQLNSKFSSTTTYLDRQAQDVPDTATVEVLAYSVVTRYHLRYAALAIAVLTMYVCALIMAIIMCITRRTTFHSLKSLLQQTSVGRAVVLERYKKDSTGSQAKIMDTKTFVREFGDEKLDIAKEHGAVQYAPGPSQQFQPVKIKHISKGIDHEPSRCE</sequence>
<evidence type="ECO:0000313" key="2">
    <source>
        <dbReference type="EMBL" id="KAJ9620423.1"/>
    </source>
</evidence>
<dbReference type="AlphaFoldDB" id="A0AA38XSN0"/>